<reference evidence="3" key="1">
    <citation type="submission" date="2017-02" db="UniProtKB">
        <authorList>
            <consortium name="WormBaseParasite"/>
        </authorList>
    </citation>
    <scope>IDENTIFICATION</scope>
</reference>
<sequence>SRPSGVVLGGVLSGVGVFSVGRALRRILGQAVVFGFAARRAQGGAALQQFIGQHQLGVSQPGEGDQGGLVLAVQVDGDVLALGPGDNALEALAALDHAVGLEAGLIALEQAEIDQAGQRPVDAGRGDFQQILARDRIGGVQHLGHGARQAGAFLDRDVVVRLALGHDLQATTQGPAHQAHAHDRQPQALGHGVDQLQQSTVFSGLGPQAATPKTKATVRPGRRLKRRRWTSV</sequence>
<feature type="compositionally biased region" description="Basic residues" evidence="1">
    <location>
        <begin position="220"/>
        <end position="232"/>
    </location>
</feature>
<name>A0A0N4ZL05_PARTI</name>
<keyword evidence="2" id="KW-1185">Reference proteome</keyword>
<evidence type="ECO:0000256" key="1">
    <source>
        <dbReference type="SAM" id="MobiDB-lite"/>
    </source>
</evidence>
<feature type="region of interest" description="Disordered" evidence="1">
    <location>
        <begin position="204"/>
        <end position="232"/>
    </location>
</feature>
<dbReference type="WBParaSite" id="PTRK_0000880800.1">
    <property type="protein sequence ID" value="PTRK_0000880800.1"/>
    <property type="gene ID" value="PTRK_0000880800"/>
</dbReference>
<dbReference type="AlphaFoldDB" id="A0A0N4ZL05"/>
<dbReference type="Proteomes" id="UP000038045">
    <property type="component" value="Unplaced"/>
</dbReference>
<evidence type="ECO:0000313" key="3">
    <source>
        <dbReference type="WBParaSite" id="PTRK_0000880800.1"/>
    </source>
</evidence>
<protein>
    <submittedName>
        <fullName evidence="3">NAD-specific glutamate dehydrogenase</fullName>
    </submittedName>
</protein>
<evidence type="ECO:0000313" key="2">
    <source>
        <dbReference type="Proteomes" id="UP000038045"/>
    </source>
</evidence>
<organism evidence="2 3">
    <name type="scientific">Parastrongyloides trichosuri</name>
    <name type="common">Possum-specific nematode worm</name>
    <dbReference type="NCBI Taxonomy" id="131310"/>
    <lineage>
        <taxon>Eukaryota</taxon>
        <taxon>Metazoa</taxon>
        <taxon>Ecdysozoa</taxon>
        <taxon>Nematoda</taxon>
        <taxon>Chromadorea</taxon>
        <taxon>Rhabditida</taxon>
        <taxon>Tylenchina</taxon>
        <taxon>Panagrolaimomorpha</taxon>
        <taxon>Strongyloidoidea</taxon>
        <taxon>Strongyloididae</taxon>
        <taxon>Parastrongyloides</taxon>
    </lineage>
</organism>
<proteinExistence type="predicted"/>
<accession>A0A0N4ZL05</accession>